<comment type="caution">
    <text evidence="3">The sequence shown here is derived from an EMBL/GenBank/DDBJ whole genome shotgun (WGS) entry which is preliminary data.</text>
</comment>
<dbReference type="Pfam" id="PF01861">
    <property type="entry name" value="BpsA_C"/>
    <property type="match status" value="1"/>
</dbReference>
<sequence length="351" mass="39747">MDKDVLARDVANVTKIPWNGRNVERVLSSLLITGDFWNVVSLSCEPLPAVAALLKLMAEEGMVAFSEYGIKLTQRGRDFIEKEGVSPWHLHTCPRCEGRTVVIDDELKDAFDRFLKIQIDRPEAIRDYDQGYVTPETTFARVALADSRGDLRGKSIIVLGDDDLVGIALGLTGLARRVVVLELDERLINFEREISSKYGLSIDVMAHDLRKPLPQEMLGNFDVFFCDPPETVEAFDAFVGRGIIALKGEGGSGYFGITHAESSFHKWRALEMKLLQRGLVITDIIHDFNVYMNWEYVQEMLAWDLAPVKQAPIQNWYKSAMVRVEMVERLEMPNEDLTDRDIYNDAESSTI</sequence>
<evidence type="ECO:0000313" key="3">
    <source>
        <dbReference type="EMBL" id="SIN65427.1"/>
    </source>
</evidence>
<dbReference type="EMBL" id="FSQZ01000001">
    <property type="protein sequence ID" value="SIN65427.1"/>
    <property type="molecule type" value="Genomic_DNA"/>
</dbReference>
<reference evidence="3 4" key="1">
    <citation type="submission" date="2016-11" db="EMBL/GenBank/DDBJ databases">
        <authorList>
            <person name="Varghese N."/>
            <person name="Submissions S."/>
        </authorList>
    </citation>
    <scope>NUCLEOTIDE SEQUENCE [LARGE SCALE GENOMIC DNA]</scope>
    <source>
        <strain evidence="3 4">DSM 20664</strain>
    </source>
</reference>
<dbReference type="Proteomes" id="UP000185093">
    <property type="component" value="Unassembled WGS sequence"/>
</dbReference>
<name>A0ABY1JCD9_9BACT</name>
<dbReference type="EC" id="2.5.1.128" evidence="1"/>
<dbReference type="PANTHER" id="PTHR23290">
    <property type="entry name" value="RRNA N6-ADENOSINE-METHYLTRANSFERASE METTL5"/>
    <property type="match status" value="1"/>
</dbReference>
<evidence type="ECO:0000259" key="2">
    <source>
        <dbReference type="Pfam" id="PF01861"/>
    </source>
</evidence>
<dbReference type="Gene3D" id="1.10.10.10">
    <property type="entry name" value="Winged helix-like DNA-binding domain superfamily/Winged helix DNA-binding domain"/>
    <property type="match status" value="1"/>
</dbReference>
<accession>A0ABY1JCD9</accession>
<comment type="catalytic activity">
    <reaction evidence="1">
        <text>2 S-adenosyl 3-(methylsulfanyl)propylamine + spermidine = N(4)-bis(aminopropyl)spermidine + 2 S-methyl-5'-thioadenosine + 2 H(+)</text>
        <dbReference type="Rhea" id="RHEA:44132"/>
        <dbReference type="ChEBI" id="CHEBI:15378"/>
        <dbReference type="ChEBI" id="CHEBI:17509"/>
        <dbReference type="ChEBI" id="CHEBI:57443"/>
        <dbReference type="ChEBI" id="CHEBI:57834"/>
        <dbReference type="ChEBI" id="CHEBI:82771"/>
        <dbReference type="EC" id="2.5.1.128"/>
    </reaction>
</comment>
<gene>
    <name evidence="1" type="primary">bpsA</name>
    <name evidence="3" type="ORF">SAMN05444368_0760</name>
</gene>
<keyword evidence="1" id="KW-0620">Polyamine biosynthesis</keyword>
<dbReference type="PANTHER" id="PTHR23290:SF0">
    <property type="entry name" value="RRNA N6-ADENOSINE-METHYLTRANSFERASE METTL5"/>
    <property type="match status" value="1"/>
</dbReference>
<dbReference type="Gene3D" id="3.40.50.150">
    <property type="entry name" value="Vaccinia Virus protein VP39"/>
    <property type="match status" value="1"/>
</dbReference>
<dbReference type="HAMAP" id="MF_01947">
    <property type="entry name" value="Aminopropyltransf_BpsA"/>
    <property type="match status" value="1"/>
</dbReference>
<comment type="pathway">
    <text evidence="1">Amine and polyamine biosynthesis.</text>
</comment>
<keyword evidence="1" id="KW-0808">Transferase</keyword>
<dbReference type="SUPFAM" id="SSF53335">
    <property type="entry name" value="S-adenosyl-L-methionine-dependent methyltransferases"/>
    <property type="match status" value="1"/>
</dbReference>
<dbReference type="CDD" id="cd02440">
    <property type="entry name" value="AdoMet_MTases"/>
    <property type="match status" value="1"/>
</dbReference>
<keyword evidence="4" id="KW-1185">Reference proteome</keyword>
<evidence type="ECO:0000256" key="1">
    <source>
        <dbReference type="HAMAP-Rule" id="MF_01947"/>
    </source>
</evidence>
<comment type="subcellular location">
    <subcellularLocation>
        <location evidence="1">Cytoplasm</location>
    </subcellularLocation>
</comment>
<keyword evidence="1" id="KW-0963">Cytoplasm</keyword>
<proteinExistence type="inferred from homology"/>
<feature type="domain" description="N(4)-bis(aminopropyl)spermidine synthase C-terminal" evidence="2">
    <location>
        <begin position="109"/>
        <end position="350"/>
    </location>
</feature>
<dbReference type="InterPro" id="IPR051720">
    <property type="entry name" value="rRNA_MeTrfase/Polyamine_Synth"/>
</dbReference>
<dbReference type="InterPro" id="IPR036388">
    <property type="entry name" value="WH-like_DNA-bd_sf"/>
</dbReference>
<evidence type="ECO:0000313" key="4">
    <source>
        <dbReference type="Proteomes" id="UP000185093"/>
    </source>
</evidence>
<dbReference type="InterPro" id="IPR029063">
    <property type="entry name" value="SAM-dependent_MTases_sf"/>
</dbReference>
<dbReference type="InterPro" id="IPR014435">
    <property type="entry name" value="BpsA"/>
</dbReference>
<comment type="function">
    <text evidence="1">Involved in the biosynthesis of branched-chain polyamines, which support the growth of thermophiles under high-temperature conditions. Catalyzes the sequential condensation of spermidine with the aminopropyl groups of decarboxylated S-adenosylmethionines to produce N(4)-bis(aminopropyl)spermidine via N(4)-aminopropylspermidine.</text>
</comment>
<comment type="similarity">
    <text evidence="1">Belongs to the branched-chain polyamine synthase family.</text>
</comment>
<protein>
    <recommendedName>
        <fullName evidence="1">N(4)-bis(aminopropyl)spermidine synthase</fullName>
        <ecNumber evidence="1">2.5.1.128</ecNumber>
    </recommendedName>
    <alternativeName>
        <fullName evidence="1">Branched-chain polyamine synthase A</fullName>
    </alternativeName>
</protein>
<dbReference type="InterPro" id="IPR002723">
    <property type="entry name" value="BpsA_C"/>
</dbReference>
<dbReference type="RefSeq" id="WP_074199313.1">
    <property type="nucleotide sequence ID" value="NZ_DAOSUK010000028.1"/>
</dbReference>
<dbReference type="PIRSF" id="PIRSF005895">
    <property type="entry name" value="UCP005895_mtase"/>
    <property type="match status" value="1"/>
</dbReference>
<organism evidence="3 4">
    <name type="scientific">Acetomicrobium flavidum</name>
    <dbReference type="NCBI Taxonomy" id="49896"/>
    <lineage>
        <taxon>Bacteria</taxon>
        <taxon>Thermotogati</taxon>
        <taxon>Synergistota</taxon>
        <taxon>Synergistia</taxon>
        <taxon>Synergistales</taxon>
        <taxon>Acetomicrobiaceae</taxon>
        <taxon>Acetomicrobium</taxon>
    </lineage>
</organism>